<dbReference type="EMBL" id="JACHMH010000001">
    <property type="protein sequence ID" value="MBB4680828.1"/>
    <property type="molecule type" value="Genomic_DNA"/>
</dbReference>
<dbReference type="Gene3D" id="3.30.40.250">
    <property type="match status" value="1"/>
</dbReference>
<proteinExistence type="predicted"/>
<protein>
    <submittedName>
        <fullName evidence="2">Ribosomal protein S12 methylthiotransferase accessory factor</fullName>
    </submittedName>
</protein>
<dbReference type="Gene3D" id="3.30.1330.230">
    <property type="match status" value="1"/>
</dbReference>
<dbReference type="GO" id="GO:0005840">
    <property type="term" value="C:ribosome"/>
    <property type="evidence" value="ECO:0007669"/>
    <property type="project" value="UniProtKB-KW"/>
</dbReference>
<dbReference type="NCBIfam" id="TIGR03604">
    <property type="entry name" value="TOMM_cyclo_SagD"/>
    <property type="match status" value="1"/>
</dbReference>
<organism evidence="2 3">
    <name type="scientific">Crossiella cryophila</name>
    <dbReference type="NCBI Taxonomy" id="43355"/>
    <lineage>
        <taxon>Bacteria</taxon>
        <taxon>Bacillati</taxon>
        <taxon>Actinomycetota</taxon>
        <taxon>Actinomycetes</taxon>
        <taxon>Pseudonocardiales</taxon>
        <taxon>Pseudonocardiaceae</taxon>
        <taxon>Crossiella</taxon>
    </lineage>
</organism>
<evidence type="ECO:0000259" key="1">
    <source>
        <dbReference type="PROSITE" id="PS51664"/>
    </source>
</evidence>
<accession>A0A7W7FXN5</accession>
<reference evidence="2 3" key="1">
    <citation type="submission" date="2020-08" db="EMBL/GenBank/DDBJ databases">
        <title>Sequencing the genomes of 1000 actinobacteria strains.</title>
        <authorList>
            <person name="Klenk H.-P."/>
        </authorList>
    </citation>
    <scope>NUCLEOTIDE SEQUENCE [LARGE SCALE GENOMIC DNA]</scope>
    <source>
        <strain evidence="2 3">DSM 44230</strain>
    </source>
</reference>
<dbReference type="Pfam" id="PF02624">
    <property type="entry name" value="YcaO"/>
    <property type="match status" value="1"/>
</dbReference>
<evidence type="ECO:0000313" key="2">
    <source>
        <dbReference type="EMBL" id="MBB4680828.1"/>
    </source>
</evidence>
<keyword evidence="2" id="KW-0687">Ribonucleoprotein</keyword>
<evidence type="ECO:0000313" key="3">
    <source>
        <dbReference type="Proteomes" id="UP000533598"/>
    </source>
</evidence>
<dbReference type="RefSeq" id="WP_185006908.1">
    <property type="nucleotide sequence ID" value="NZ_BAAAUI010000057.1"/>
</dbReference>
<feature type="domain" description="YcaO" evidence="1">
    <location>
        <begin position="76"/>
        <end position="455"/>
    </location>
</feature>
<dbReference type="PROSITE" id="PS51664">
    <property type="entry name" value="YCAO"/>
    <property type="match status" value="1"/>
</dbReference>
<sequence>MTSATGYRPGAGADRWTSTAEAEAAMAIYLSPLTGIVRRVHERMHDVDDLYAHSMGSETCDSRLLLGAPCNKGNGGWDASHTGARLAAIGEGVERYSAAWVPEEALRYGSAEELTDAGLTCLQPAQLTLFADWQFGRTGFPYVPFTAATRLWWTESRRLHDGAPVWLPAQLTYLRNNLPDDSRIGYPTSSGLAFANTPAEAAVSGILELVERDAFMLAWHHRLSLPLLDPGSDPALAELIRRHATPSGLDFHLVDLSVFTGIPAMLGVVRNRASELAPIGLGAAAAGSPRRAAAKTLFEAFSTRTWAWAQQREGQVVAPHGDYDKTVRDFEDHVGLYTSAEMVPGTEFLTASPHRRALAELPALPDGTPGQLLSGLVSTLAEQGVDLLAVDVTSPDVREAGGHVVKVFSPQLQPLDVGFQQRMLGGRRLRELPVALGLTGQVDTEHLNPLPHPFP</sequence>
<dbReference type="Proteomes" id="UP000533598">
    <property type="component" value="Unassembled WGS sequence"/>
</dbReference>
<keyword evidence="2" id="KW-0689">Ribosomal protein</keyword>
<dbReference type="InterPro" id="IPR003776">
    <property type="entry name" value="YcaO-like_dom"/>
</dbReference>
<dbReference type="PANTHER" id="PTHR37809:SF1">
    <property type="entry name" value="RIBOSOMAL PROTEIN S12 METHYLTHIOTRANSFERASE ACCESSORY FACTOR YCAO"/>
    <property type="match status" value="1"/>
</dbReference>
<keyword evidence="3" id="KW-1185">Reference proteome</keyword>
<name>A0A7W7FXN5_9PSEU</name>
<dbReference type="AlphaFoldDB" id="A0A7W7FXN5"/>
<keyword evidence="2" id="KW-0808">Transferase</keyword>
<dbReference type="GO" id="GO:0016740">
    <property type="term" value="F:transferase activity"/>
    <property type="evidence" value="ECO:0007669"/>
    <property type="project" value="UniProtKB-KW"/>
</dbReference>
<comment type="caution">
    <text evidence="2">The sequence shown here is derived from an EMBL/GenBank/DDBJ whole genome shotgun (WGS) entry which is preliminary data.</text>
</comment>
<gene>
    <name evidence="2" type="ORF">HNR67_006946</name>
</gene>
<dbReference type="PANTHER" id="PTHR37809">
    <property type="entry name" value="RIBOSOMAL PROTEIN S12 METHYLTHIOTRANSFERASE ACCESSORY FACTOR YCAO"/>
    <property type="match status" value="1"/>
</dbReference>
<dbReference type="Gene3D" id="3.30.160.660">
    <property type="match status" value="1"/>
</dbReference>
<dbReference type="InterPro" id="IPR027624">
    <property type="entry name" value="TOMM_cyclo_SagD"/>
</dbReference>